<gene>
    <name evidence="1" type="ORF">RPERSI_LOCUS31021</name>
</gene>
<accession>A0ACA9SGS2</accession>
<name>A0ACA9SGS2_9GLOM</name>
<evidence type="ECO:0000313" key="1">
    <source>
        <dbReference type="EMBL" id="CAG8839371.1"/>
    </source>
</evidence>
<protein>
    <submittedName>
        <fullName evidence="1">22338_t:CDS:1</fullName>
    </submittedName>
</protein>
<proteinExistence type="predicted"/>
<feature type="non-terminal residue" evidence="1">
    <location>
        <position position="158"/>
    </location>
</feature>
<comment type="caution">
    <text evidence="1">The sequence shown here is derived from an EMBL/GenBank/DDBJ whole genome shotgun (WGS) entry which is preliminary data.</text>
</comment>
<sequence>NPQLRYTHLYNQIMSNTAPNPRDNDKDLRTVVQPAPTTSASATTSNNPRSEAHIDPSIKAYIDESIRSATTSIIGSFKQYIDSQFDKQRLWNEQLQANISNILAQATRTRKETAQPMGKYPSTPVLNDLIMRASRVTLQSQDSITPPSAHPATSPTNP</sequence>
<keyword evidence="2" id="KW-1185">Reference proteome</keyword>
<feature type="non-terminal residue" evidence="1">
    <location>
        <position position="1"/>
    </location>
</feature>
<organism evidence="1 2">
    <name type="scientific">Racocetra persica</name>
    <dbReference type="NCBI Taxonomy" id="160502"/>
    <lineage>
        <taxon>Eukaryota</taxon>
        <taxon>Fungi</taxon>
        <taxon>Fungi incertae sedis</taxon>
        <taxon>Mucoromycota</taxon>
        <taxon>Glomeromycotina</taxon>
        <taxon>Glomeromycetes</taxon>
        <taxon>Diversisporales</taxon>
        <taxon>Gigasporaceae</taxon>
        <taxon>Racocetra</taxon>
    </lineage>
</organism>
<evidence type="ECO:0000313" key="2">
    <source>
        <dbReference type="Proteomes" id="UP000789920"/>
    </source>
</evidence>
<dbReference type="EMBL" id="CAJVQC010123387">
    <property type="protein sequence ID" value="CAG8839371.1"/>
    <property type="molecule type" value="Genomic_DNA"/>
</dbReference>
<dbReference type="Proteomes" id="UP000789920">
    <property type="component" value="Unassembled WGS sequence"/>
</dbReference>
<reference evidence="1" key="1">
    <citation type="submission" date="2021-06" db="EMBL/GenBank/DDBJ databases">
        <authorList>
            <person name="Kallberg Y."/>
            <person name="Tangrot J."/>
            <person name="Rosling A."/>
        </authorList>
    </citation>
    <scope>NUCLEOTIDE SEQUENCE</scope>
    <source>
        <strain evidence="1">MA461A</strain>
    </source>
</reference>